<evidence type="ECO:0000256" key="1">
    <source>
        <dbReference type="SAM" id="MobiDB-lite"/>
    </source>
</evidence>
<dbReference type="EMBL" id="JBEXZR010000010">
    <property type="protein sequence ID" value="MEU0708433.1"/>
    <property type="molecule type" value="Genomic_DNA"/>
</dbReference>
<organism evidence="2 3">
    <name type="scientific">Streptomyces lavendulocolor</name>
    <dbReference type="NCBI Taxonomy" id="67316"/>
    <lineage>
        <taxon>Bacteria</taxon>
        <taxon>Bacillati</taxon>
        <taxon>Actinomycetota</taxon>
        <taxon>Actinomycetes</taxon>
        <taxon>Kitasatosporales</taxon>
        <taxon>Streptomycetaceae</taxon>
        <taxon>Streptomyces</taxon>
    </lineage>
</organism>
<keyword evidence="3" id="KW-1185">Reference proteome</keyword>
<feature type="region of interest" description="Disordered" evidence="1">
    <location>
        <begin position="107"/>
        <end position="139"/>
    </location>
</feature>
<evidence type="ECO:0000313" key="2">
    <source>
        <dbReference type="EMBL" id="MEU0708433.1"/>
    </source>
</evidence>
<gene>
    <name evidence="2" type="ORF">ABZ508_13855</name>
</gene>
<evidence type="ECO:0000313" key="3">
    <source>
        <dbReference type="Proteomes" id="UP001550378"/>
    </source>
</evidence>
<accession>A0ABV2W4H1</accession>
<feature type="region of interest" description="Disordered" evidence="1">
    <location>
        <begin position="362"/>
        <end position="383"/>
    </location>
</feature>
<feature type="compositionally biased region" description="Low complexity" evidence="1">
    <location>
        <begin position="107"/>
        <end position="117"/>
    </location>
</feature>
<proteinExistence type="predicted"/>
<evidence type="ECO:0008006" key="4">
    <source>
        <dbReference type="Google" id="ProtNLM"/>
    </source>
</evidence>
<dbReference type="Proteomes" id="UP001550378">
    <property type="component" value="Unassembled WGS sequence"/>
</dbReference>
<dbReference type="RefSeq" id="WP_359657274.1">
    <property type="nucleotide sequence ID" value="NZ_JBEXZO010000028.1"/>
</dbReference>
<reference evidence="2 3" key="1">
    <citation type="submission" date="2024-06" db="EMBL/GenBank/DDBJ databases">
        <title>The Natural Products Discovery Center: Release of the First 8490 Sequenced Strains for Exploring Actinobacteria Biosynthetic Diversity.</title>
        <authorList>
            <person name="Kalkreuter E."/>
            <person name="Kautsar S.A."/>
            <person name="Yang D."/>
            <person name="Bader C.D."/>
            <person name="Teijaro C.N."/>
            <person name="Fluegel L."/>
            <person name="Davis C.M."/>
            <person name="Simpson J.R."/>
            <person name="Lauterbach L."/>
            <person name="Steele A.D."/>
            <person name="Gui C."/>
            <person name="Meng S."/>
            <person name="Li G."/>
            <person name="Viehrig K."/>
            <person name="Ye F."/>
            <person name="Su P."/>
            <person name="Kiefer A.F."/>
            <person name="Nichols A."/>
            <person name="Cepeda A.J."/>
            <person name="Yan W."/>
            <person name="Fan B."/>
            <person name="Jiang Y."/>
            <person name="Adhikari A."/>
            <person name="Zheng C.-J."/>
            <person name="Schuster L."/>
            <person name="Cowan T.M."/>
            <person name="Smanski M.J."/>
            <person name="Chevrette M.G."/>
            <person name="De Carvalho L.P.S."/>
            <person name="Shen B."/>
        </authorList>
    </citation>
    <scope>NUCLEOTIDE SEQUENCE [LARGE SCALE GENOMIC DNA]</scope>
    <source>
        <strain evidence="2 3">NPDC006337</strain>
    </source>
</reference>
<protein>
    <recommendedName>
        <fullName evidence="4">Aromatic ring-opening dioxygenase LigA</fullName>
    </recommendedName>
</protein>
<name>A0ABV2W4H1_9ACTN</name>
<sequence>MKRHAGKVMVAVLALVAVAAGVIGWGGFYERWETRRLVERACDGVLPVDQVLALLGDRDLTRGRLDDEDGGDRVGALDDPETGLRVQCTVLREVELNAGKPVRDGSVTVTVSGVPTPNREDRREGLYPGTRSDLPPAPLGQGWNGVVSTGADKAYTAVLLDCRGRASDLLVTAEVAVDDRSLDNPRHRLAFSRIATATATEAAHRYACDTPLGRPLTTAPPLSVSKDEYVAPAQARGTCAGVPPRDKRVARAWEATGGQAPLEECHLGDSQGHPSYVLKAKYGPYAEDAMYWAFERRDEKAPTGARAGELLTAGYWTSTTCDGGQQAFFTVVPAGSGAYRPAEQPADDLAYERAALKAFAERSAKAHGCPAPPAPPTSGEAER</sequence>
<comment type="caution">
    <text evidence="2">The sequence shown here is derived from an EMBL/GenBank/DDBJ whole genome shotgun (WGS) entry which is preliminary data.</text>
</comment>